<dbReference type="RefSeq" id="XP_005837529.1">
    <property type="nucleotide sequence ID" value="XM_005837472.1"/>
</dbReference>
<evidence type="ECO:0000256" key="1">
    <source>
        <dbReference type="SAM" id="MobiDB-lite"/>
    </source>
</evidence>
<name>L1JQI0_GUITC</name>
<gene>
    <name evidence="2" type="ORF">GUITHDRAFT_135191</name>
</gene>
<dbReference type="EnsemblProtists" id="EKX50549">
    <property type="protein sequence ID" value="EKX50549"/>
    <property type="gene ID" value="GUITHDRAFT_135191"/>
</dbReference>
<evidence type="ECO:0000313" key="3">
    <source>
        <dbReference type="EnsemblProtists" id="EKX50549"/>
    </source>
</evidence>
<proteinExistence type="predicted"/>
<protein>
    <submittedName>
        <fullName evidence="2 3">Uncharacterized protein</fullName>
    </submittedName>
</protein>
<dbReference type="EMBL" id="JH992978">
    <property type="protein sequence ID" value="EKX50549.1"/>
    <property type="molecule type" value="Genomic_DNA"/>
</dbReference>
<dbReference type="AlphaFoldDB" id="L1JQI0"/>
<dbReference type="HOGENOM" id="CLU_1664030_0_0_1"/>
<sequence>MSNAAGLEGRRRQVWERVVSLQQRKLPLSQSSPFPKGTSEVQRKALNALLAEALPALADEVARDEQLQDEILDVLSEIVDGNLTSQAFFKCLERECKTKMQKFDAKAWRSGMISLLDEFCRKDSFVYPEIKYLADSDDTEAPANSSEQASHRELSNQSR</sequence>
<dbReference type="KEGG" id="gtt:GUITHDRAFT_135191"/>
<dbReference type="GeneID" id="17307114"/>
<feature type="region of interest" description="Disordered" evidence="1">
    <location>
        <begin position="137"/>
        <end position="159"/>
    </location>
</feature>
<dbReference type="PaxDb" id="55529-EKX50549"/>
<reference evidence="3" key="3">
    <citation type="submission" date="2015-06" db="UniProtKB">
        <authorList>
            <consortium name="EnsemblProtists"/>
        </authorList>
    </citation>
    <scope>IDENTIFICATION</scope>
</reference>
<evidence type="ECO:0000313" key="2">
    <source>
        <dbReference type="EMBL" id="EKX50549.1"/>
    </source>
</evidence>
<dbReference type="Proteomes" id="UP000011087">
    <property type="component" value="Unassembled WGS sequence"/>
</dbReference>
<keyword evidence="4" id="KW-1185">Reference proteome</keyword>
<reference evidence="2 4" key="1">
    <citation type="journal article" date="2012" name="Nature">
        <title>Algal genomes reveal evolutionary mosaicism and the fate of nucleomorphs.</title>
        <authorList>
            <consortium name="DOE Joint Genome Institute"/>
            <person name="Curtis B.A."/>
            <person name="Tanifuji G."/>
            <person name="Burki F."/>
            <person name="Gruber A."/>
            <person name="Irimia M."/>
            <person name="Maruyama S."/>
            <person name="Arias M.C."/>
            <person name="Ball S.G."/>
            <person name="Gile G.H."/>
            <person name="Hirakawa Y."/>
            <person name="Hopkins J.F."/>
            <person name="Kuo A."/>
            <person name="Rensing S.A."/>
            <person name="Schmutz J."/>
            <person name="Symeonidi A."/>
            <person name="Elias M."/>
            <person name="Eveleigh R.J."/>
            <person name="Herman E.K."/>
            <person name="Klute M.J."/>
            <person name="Nakayama T."/>
            <person name="Obornik M."/>
            <person name="Reyes-Prieto A."/>
            <person name="Armbrust E.V."/>
            <person name="Aves S.J."/>
            <person name="Beiko R.G."/>
            <person name="Coutinho P."/>
            <person name="Dacks J.B."/>
            <person name="Durnford D.G."/>
            <person name="Fast N.M."/>
            <person name="Green B.R."/>
            <person name="Grisdale C.J."/>
            <person name="Hempel F."/>
            <person name="Henrissat B."/>
            <person name="Hoppner M.P."/>
            <person name="Ishida K."/>
            <person name="Kim E."/>
            <person name="Koreny L."/>
            <person name="Kroth P.G."/>
            <person name="Liu Y."/>
            <person name="Malik S.B."/>
            <person name="Maier U.G."/>
            <person name="McRose D."/>
            <person name="Mock T."/>
            <person name="Neilson J.A."/>
            <person name="Onodera N.T."/>
            <person name="Poole A.M."/>
            <person name="Pritham E.J."/>
            <person name="Richards T.A."/>
            <person name="Rocap G."/>
            <person name="Roy S.W."/>
            <person name="Sarai C."/>
            <person name="Schaack S."/>
            <person name="Shirato S."/>
            <person name="Slamovits C.H."/>
            <person name="Spencer D.F."/>
            <person name="Suzuki S."/>
            <person name="Worden A.Z."/>
            <person name="Zauner S."/>
            <person name="Barry K."/>
            <person name="Bell C."/>
            <person name="Bharti A.K."/>
            <person name="Crow J.A."/>
            <person name="Grimwood J."/>
            <person name="Kramer R."/>
            <person name="Lindquist E."/>
            <person name="Lucas S."/>
            <person name="Salamov A."/>
            <person name="McFadden G.I."/>
            <person name="Lane C.E."/>
            <person name="Keeling P.J."/>
            <person name="Gray M.W."/>
            <person name="Grigoriev I.V."/>
            <person name="Archibald J.M."/>
        </authorList>
    </citation>
    <scope>NUCLEOTIDE SEQUENCE</scope>
    <source>
        <strain evidence="2 4">CCMP2712</strain>
    </source>
</reference>
<organism evidence="2">
    <name type="scientific">Guillardia theta (strain CCMP2712)</name>
    <name type="common">Cryptophyte</name>
    <dbReference type="NCBI Taxonomy" id="905079"/>
    <lineage>
        <taxon>Eukaryota</taxon>
        <taxon>Cryptophyceae</taxon>
        <taxon>Pyrenomonadales</taxon>
        <taxon>Geminigeraceae</taxon>
        <taxon>Guillardia</taxon>
    </lineage>
</organism>
<feature type="compositionally biased region" description="Basic and acidic residues" evidence="1">
    <location>
        <begin position="149"/>
        <end position="159"/>
    </location>
</feature>
<accession>L1JQI0</accession>
<evidence type="ECO:0000313" key="4">
    <source>
        <dbReference type="Proteomes" id="UP000011087"/>
    </source>
</evidence>
<reference evidence="4" key="2">
    <citation type="submission" date="2012-11" db="EMBL/GenBank/DDBJ databases">
        <authorList>
            <person name="Kuo A."/>
            <person name="Curtis B.A."/>
            <person name="Tanifuji G."/>
            <person name="Burki F."/>
            <person name="Gruber A."/>
            <person name="Irimia M."/>
            <person name="Maruyama S."/>
            <person name="Arias M.C."/>
            <person name="Ball S.G."/>
            <person name="Gile G.H."/>
            <person name="Hirakawa Y."/>
            <person name="Hopkins J.F."/>
            <person name="Rensing S.A."/>
            <person name="Schmutz J."/>
            <person name="Symeonidi A."/>
            <person name="Elias M."/>
            <person name="Eveleigh R.J."/>
            <person name="Herman E.K."/>
            <person name="Klute M.J."/>
            <person name="Nakayama T."/>
            <person name="Obornik M."/>
            <person name="Reyes-Prieto A."/>
            <person name="Armbrust E.V."/>
            <person name="Aves S.J."/>
            <person name="Beiko R.G."/>
            <person name="Coutinho P."/>
            <person name="Dacks J.B."/>
            <person name="Durnford D.G."/>
            <person name="Fast N.M."/>
            <person name="Green B.R."/>
            <person name="Grisdale C."/>
            <person name="Hempe F."/>
            <person name="Henrissat B."/>
            <person name="Hoppner M.P."/>
            <person name="Ishida K.-I."/>
            <person name="Kim E."/>
            <person name="Koreny L."/>
            <person name="Kroth P.G."/>
            <person name="Liu Y."/>
            <person name="Malik S.-B."/>
            <person name="Maier U.G."/>
            <person name="McRose D."/>
            <person name="Mock T."/>
            <person name="Neilson J.A."/>
            <person name="Onodera N.T."/>
            <person name="Poole A.M."/>
            <person name="Pritham E.J."/>
            <person name="Richards T.A."/>
            <person name="Rocap G."/>
            <person name="Roy S.W."/>
            <person name="Sarai C."/>
            <person name="Schaack S."/>
            <person name="Shirato S."/>
            <person name="Slamovits C.H."/>
            <person name="Spencer D.F."/>
            <person name="Suzuki S."/>
            <person name="Worden A.Z."/>
            <person name="Zauner S."/>
            <person name="Barry K."/>
            <person name="Bell C."/>
            <person name="Bharti A.K."/>
            <person name="Crow J.A."/>
            <person name="Grimwood J."/>
            <person name="Kramer R."/>
            <person name="Lindquist E."/>
            <person name="Lucas S."/>
            <person name="Salamov A."/>
            <person name="McFadden G.I."/>
            <person name="Lane C.E."/>
            <person name="Keeling P.J."/>
            <person name="Gray M.W."/>
            <person name="Grigoriev I.V."/>
            <person name="Archibald J.M."/>
        </authorList>
    </citation>
    <scope>NUCLEOTIDE SEQUENCE</scope>
    <source>
        <strain evidence="4">CCMP2712</strain>
    </source>
</reference>